<dbReference type="SMART" id="SM00692">
    <property type="entry name" value="DM3"/>
    <property type="match status" value="1"/>
</dbReference>
<evidence type="ECO:0000256" key="3">
    <source>
        <dbReference type="ARBA" id="ARBA00022833"/>
    </source>
</evidence>
<keyword evidence="4 5" id="KW-0238">DNA-binding</keyword>
<dbReference type="InterPro" id="IPR038441">
    <property type="entry name" value="THAP_Znf_sf"/>
</dbReference>
<evidence type="ECO:0000256" key="1">
    <source>
        <dbReference type="ARBA" id="ARBA00022723"/>
    </source>
</evidence>
<proteinExistence type="predicted"/>
<keyword evidence="2 5" id="KW-0863">Zinc-finger</keyword>
<dbReference type="PANTHER" id="PTHR46927">
    <property type="entry name" value="AGAP005574-PA"/>
    <property type="match status" value="1"/>
</dbReference>
<feature type="domain" description="THAP-type" evidence="7">
    <location>
        <begin position="1"/>
        <end position="80"/>
    </location>
</feature>
<keyword evidence="3" id="KW-0862">Zinc</keyword>
<comment type="caution">
    <text evidence="8">The sequence shown here is derived from an EMBL/GenBank/DDBJ whole genome shotgun (WGS) entry which is preliminary data.</text>
</comment>
<evidence type="ECO:0000256" key="2">
    <source>
        <dbReference type="ARBA" id="ARBA00022771"/>
    </source>
</evidence>
<evidence type="ECO:0000259" key="7">
    <source>
        <dbReference type="PROSITE" id="PS50950"/>
    </source>
</evidence>
<name>A0AAU9U149_EUPED</name>
<evidence type="ECO:0000256" key="5">
    <source>
        <dbReference type="PROSITE-ProRule" id="PRU00309"/>
    </source>
</evidence>
<gene>
    <name evidence="8" type="ORF">EEDITHA_LOCUS8715</name>
</gene>
<dbReference type="AlphaFoldDB" id="A0AAU9U149"/>
<dbReference type="InterPro" id="IPR006612">
    <property type="entry name" value="THAP_Znf"/>
</dbReference>
<organism evidence="8 9">
    <name type="scientific">Euphydryas editha</name>
    <name type="common">Edith's checkerspot</name>
    <dbReference type="NCBI Taxonomy" id="104508"/>
    <lineage>
        <taxon>Eukaryota</taxon>
        <taxon>Metazoa</taxon>
        <taxon>Ecdysozoa</taxon>
        <taxon>Arthropoda</taxon>
        <taxon>Hexapoda</taxon>
        <taxon>Insecta</taxon>
        <taxon>Pterygota</taxon>
        <taxon>Neoptera</taxon>
        <taxon>Endopterygota</taxon>
        <taxon>Lepidoptera</taxon>
        <taxon>Glossata</taxon>
        <taxon>Ditrysia</taxon>
        <taxon>Papilionoidea</taxon>
        <taxon>Nymphalidae</taxon>
        <taxon>Nymphalinae</taxon>
        <taxon>Euphydryas</taxon>
    </lineage>
</organism>
<evidence type="ECO:0000256" key="6">
    <source>
        <dbReference type="SAM" id="Coils"/>
    </source>
</evidence>
<keyword evidence="9" id="KW-1185">Reference proteome</keyword>
<keyword evidence="6" id="KW-0175">Coiled coil</keyword>
<dbReference type="EMBL" id="CAKOGL010000012">
    <property type="protein sequence ID" value="CAH2093010.1"/>
    <property type="molecule type" value="Genomic_DNA"/>
</dbReference>
<dbReference type="GO" id="GO:0008270">
    <property type="term" value="F:zinc ion binding"/>
    <property type="evidence" value="ECO:0007669"/>
    <property type="project" value="UniProtKB-KW"/>
</dbReference>
<protein>
    <recommendedName>
        <fullName evidence="7">THAP-type domain-containing protein</fullName>
    </recommendedName>
</protein>
<accession>A0AAU9U149</accession>
<reference evidence="8" key="1">
    <citation type="submission" date="2022-03" db="EMBL/GenBank/DDBJ databases">
        <authorList>
            <person name="Tunstrom K."/>
        </authorList>
    </citation>
    <scope>NUCLEOTIDE SEQUENCE</scope>
</reference>
<sequence>MSQNHCAVQGCRISIFNKPFGVSLFPCPTSNEMRNKWLHALRNRCALLDWSRSRVCSKHFEHKCFDSQKRLKDNSVPTLFPVYKRVLRHHNITPDKNKVDKLMSKLTQSELIADIKNSMKKVKEPVNFENFVTEDLKCRPDASIETQLWLLIKKQDNLNNRLLEHVVQNKKHIEVLQKNMDETKSTKKDVDQNVETYKYIIKCLQEKLATLEEQIEILTAVESR</sequence>
<evidence type="ECO:0000256" key="4">
    <source>
        <dbReference type="ARBA" id="ARBA00023125"/>
    </source>
</evidence>
<dbReference type="SUPFAM" id="SSF57716">
    <property type="entry name" value="Glucocorticoid receptor-like (DNA-binding domain)"/>
    <property type="match status" value="1"/>
</dbReference>
<dbReference type="PANTHER" id="PTHR46927:SF3">
    <property type="entry name" value="THAP-TYPE DOMAIN-CONTAINING PROTEIN"/>
    <property type="match status" value="1"/>
</dbReference>
<dbReference type="Pfam" id="PF05485">
    <property type="entry name" value="THAP"/>
    <property type="match status" value="1"/>
</dbReference>
<dbReference type="SMART" id="SM00980">
    <property type="entry name" value="THAP"/>
    <property type="match status" value="1"/>
</dbReference>
<dbReference type="Proteomes" id="UP001153954">
    <property type="component" value="Unassembled WGS sequence"/>
</dbReference>
<dbReference type="InterPro" id="IPR052224">
    <property type="entry name" value="THAP_domain_protein"/>
</dbReference>
<evidence type="ECO:0000313" key="9">
    <source>
        <dbReference type="Proteomes" id="UP001153954"/>
    </source>
</evidence>
<dbReference type="GO" id="GO:0003677">
    <property type="term" value="F:DNA binding"/>
    <property type="evidence" value="ECO:0007669"/>
    <property type="project" value="UniProtKB-UniRule"/>
</dbReference>
<evidence type="ECO:0000313" key="8">
    <source>
        <dbReference type="EMBL" id="CAH2093010.1"/>
    </source>
</evidence>
<feature type="coiled-coil region" evidence="6">
    <location>
        <begin position="173"/>
        <end position="221"/>
    </location>
</feature>
<dbReference type="PROSITE" id="PS50950">
    <property type="entry name" value="ZF_THAP"/>
    <property type="match status" value="1"/>
</dbReference>
<dbReference type="Gene3D" id="6.20.210.20">
    <property type="entry name" value="THAP domain"/>
    <property type="match status" value="1"/>
</dbReference>
<keyword evidence="1" id="KW-0479">Metal-binding</keyword>